<keyword evidence="8 15" id="KW-0506">mRNA capping</keyword>
<dbReference type="PANTHER" id="PTHR12189">
    <property type="entry name" value="MRNA GUANINE-7- METHYLTRANSFERASE"/>
    <property type="match status" value="1"/>
</dbReference>
<dbReference type="RefSeq" id="XP_003073720.1">
    <property type="nucleotide sequence ID" value="XM_003073674.1"/>
</dbReference>
<evidence type="ECO:0000259" key="16">
    <source>
        <dbReference type="PROSITE" id="PS51562"/>
    </source>
</evidence>
<dbReference type="OrthoDB" id="10248867at2759"/>
<dbReference type="KEGG" id="ein:Eint_100330"/>
<dbReference type="Proteomes" id="UP000002313">
    <property type="component" value="Chromosome X"/>
</dbReference>
<feature type="site" description="mRNA cap binding" evidence="15">
    <location>
        <position position="91"/>
    </location>
</feature>
<evidence type="ECO:0000256" key="12">
    <source>
        <dbReference type="ARBA" id="ARBA00044712"/>
    </source>
</evidence>
<comment type="subcellular location">
    <subcellularLocation>
        <location evidence="1">Nucleus</location>
    </subcellularLocation>
</comment>
<dbReference type="GO" id="GO:0003723">
    <property type="term" value="F:RNA binding"/>
    <property type="evidence" value="ECO:0007669"/>
    <property type="project" value="UniProtKB-KW"/>
</dbReference>
<feature type="site" description="mRNA cap binding" evidence="15">
    <location>
        <position position="129"/>
    </location>
</feature>
<name>E0S9H5_ENCIT</name>
<proteinExistence type="predicted"/>
<accession>E0S9H5</accession>
<feature type="binding site" evidence="14">
    <location>
        <position position="107"/>
    </location>
    <ligand>
        <name>S-adenosyl-L-methionine</name>
        <dbReference type="ChEBI" id="CHEBI:59789"/>
    </ligand>
</feature>
<evidence type="ECO:0000256" key="2">
    <source>
        <dbReference type="ARBA" id="ARBA00011926"/>
    </source>
</evidence>
<evidence type="ECO:0000313" key="17">
    <source>
        <dbReference type="EMBL" id="ADM12360.1"/>
    </source>
</evidence>
<keyword evidence="4" id="KW-0507">mRNA processing</keyword>
<dbReference type="InterPro" id="IPR016899">
    <property type="entry name" value="mRNA_G-N7_MeTrfase_euk"/>
</dbReference>
<keyword evidence="18" id="KW-1185">Reference proteome</keyword>
<dbReference type="PANTHER" id="PTHR12189:SF2">
    <property type="entry name" value="MRNA CAP GUANINE-N7 METHYLTRANSFERASE"/>
    <property type="match status" value="1"/>
</dbReference>
<evidence type="ECO:0000256" key="13">
    <source>
        <dbReference type="ARBA" id="ARBA00049739"/>
    </source>
</evidence>
<evidence type="ECO:0000256" key="5">
    <source>
        <dbReference type="ARBA" id="ARBA00022679"/>
    </source>
</evidence>
<feature type="binding site" evidence="14">
    <location>
        <position position="57"/>
    </location>
    <ligand>
        <name>S-adenosyl-L-methionine</name>
        <dbReference type="ChEBI" id="CHEBI:59789"/>
    </ligand>
</feature>
<dbReference type="CDD" id="cd02440">
    <property type="entry name" value="AdoMet_MTases"/>
    <property type="match status" value="1"/>
</dbReference>
<evidence type="ECO:0000256" key="11">
    <source>
        <dbReference type="ARBA" id="ARBA00033387"/>
    </source>
</evidence>
<protein>
    <recommendedName>
        <fullName evidence="13">mRNA cap guanine-N(7) methyltransferase</fullName>
        <ecNumber evidence="2">2.1.1.56</ecNumber>
    </recommendedName>
    <alternativeName>
        <fullName evidence="10">mRNA (guanine-N(7))-methyltransferase</fullName>
    </alternativeName>
    <alternativeName>
        <fullName evidence="11">mRNA cap methyltransferase</fullName>
    </alternativeName>
</protein>
<dbReference type="HOGENOM" id="CLU_020346_1_2_1"/>
<feature type="site" description="mRNA cap binding" evidence="15">
    <location>
        <position position="210"/>
    </location>
</feature>
<dbReference type="AlphaFoldDB" id="E0S9H5"/>
<dbReference type="Gene3D" id="3.40.50.150">
    <property type="entry name" value="Vaccinia Virus protein VP39"/>
    <property type="match status" value="1"/>
</dbReference>
<evidence type="ECO:0000256" key="9">
    <source>
        <dbReference type="ARBA" id="ARBA00023242"/>
    </source>
</evidence>
<dbReference type="InterPro" id="IPR039753">
    <property type="entry name" value="RG7MT1"/>
</dbReference>
<evidence type="ECO:0000256" key="8">
    <source>
        <dbReference type="ARBA" id="ARBA00023042"/>
    </source>
</evidence>
<feature type="domain" description="MRNA cap 0 methyltransferase" evidence="16">
    <location>
        <begin position="26"/>
        <end position="277"/>
    </location>
</feature>
<evidence type="ECO:0000313" key="18">
    <source>
        <dbReference type="Proteomes" id="UP000002313"/>
    </source>
</evidence>
<comment type="catalytic activity">
    <reaction evidence="12">
        <text>a 5'-end (5'-triphosphoguanosine)-ribonucleoside in mRNA + S-adenosyl-L-methionine = a 5'-end (N(7)-methyl 5'-triphosphoguanosine)-ribonucleoside in mRNA + S-adenosyl-L-homocysteine</text>
        <dbReference type="Rhea" id="RHEA:67008"/>
        <dbReference type="Rhea" id="RHEA-COMP:17166"/>
        <dbReference type="Rhea" id="RHEA-COMP:17167"/>
        <dbReference type="ChEBI" id="CHEBI:57856"/>
        <dbReference type="ChEBI" id="CHEBI:59789"/>
        <dbReference type="ChEBI" id="CHEBI:156461"/>
        <dbReference type="ChEBI" id="CHEBI:167617"/>
        <dbReference type="EC" id="2.1.1.56"/>
    </reaction>
</comment>
<dbReference type="EMBL" id="CP001951">
    <property type="protein sequence ID" value="ADM12360.1"/>
    <property type="molecule type" value="Genomic_DNA"/>
</dbReference>
<organism evidence="17 18">
    <name type="scientific">Encephalitozoon intestinalis (strain ATCC 50506)</name>
    <name type="common">Microsporidian parasite</name>
    <name type="synonym">Septata intestinalis</name>
    <dbReference type="NCBI Taxonomy" id="876142"/>
    <lineage>
        <taxon>Eukaryota</taxon>
        <taxon>Fungi</taxon>
        <taxon>Fungi incertae sedis</taxon>
        <taxon>Microsporidia</taxon>
        <taxon>Unikaryonidae</taxon>
        <taxon>Encephalitozoon</taxon>
    </lineage>
</organism>
<reference evidence="17 18" key="1">
    <citation type="journal article" date="2010" name="Nat. Commun.">
        <title>The complete sequence of the smallest known nuclear genome from the microsporidian Encephalitozoon intestinalis.</title>
        <authorList>
            <person name="Corradi N."/>
            <person name="Pombert J.-F."/>
            <person name="Farinelli L."/>
            <person name="Didier E.S."/>
            <person name="Keeling P.J."/>
        </authorList>
    </citation>
    <scope>NUCLEOTIDE SEQUENCE [LARGE SCALE GENOMIC DNA]</scope>
    <source>
        <strain evidence="17 18">ATCC 50506</strain>
    </source>
</reference>
<feature type="binding site" evidence="14">
    <location>
        <position position="39"/>
    </location>
    <ligand>
        <name>S-adenosyl-L-methionine</name>
        <dbReference type="ChEBI" id="CHEBI:59789"/>
    </ligand>
</feature>
<dbReference type="SUPFAM" id="SSF53335">
    <property type="entry name" value="S-adenosyl-L-methionine-dependent methyltransferases"/>
    <property type="match status" value="1"/>
</dbReference>
<dbReference type="VEuPathDB" id="MicrosporidiaDB:Eint_100330"/>
<evidence type="ECO:0000256" key="10">
    <source>
        <dbReference type="ARBA" id="ARBA00032772"/>
    </source>
</evidence>
<dbReference type="EC" id="2.1.1.56" evidence="2"/>
<feature type="site" description="mRNA cap binding" evidence="15">
    <location>
        <position position="269"/>
    </location>
</feature>
<dbReference type="GO" id="GO:0004482">
    <property type="term" value="F:mRNA 5'-cap (guanine-N7-)-methyltransferase activity"/>
    <property type="evidence" value="ECO:0007669"/>
    <property type="project" value="UniProtKB-EC"/>
</dbReference>
<sequence length="286" mass="33295">MENKKEEIRRHYNNIREKGKEGRQKSKAINIRNTNNFIKSCLIRLYTKKGDSVLDLGCGKGGDLLKYENANISEYYGIDIAEVSINDARIRAKNMKRRFKASFKAQDAYGQEIDLGKQFDVVSSQFSFHYAFSSSETLSISVGNVARHLKPGGYFIMTIPSRDVILRRYEQDRMSNEFYKIEIDRKESIPKEDIKEYRFTLVDSVNNCIEYFVDFPTMVSEFKKLGVVLVERKGFIDFLEEESKKNLELFRRMKVKCLEKGELEVVGIYEVIVFQKLSPKEESSVQ</sequence>
<feature type="binding site" evidence="14">
    <location>
        <position position="79"/>
    </location>
    <ligand>
        <name>S-adenosyl-L-methionine</name>
        <dbReference type="ChEBI" id="CHEBI:59789"/>
    </ligand>
</feature>
<feature type="binding site" evidence="15">
    <location>
        <begin position="35"/>
        <end position="36"/>
    </location>
    <ligand>
        <name>mRNA</name>
        <dbReference type="ChEBI" id="CHEBI:33699"/>
    </ligand>
</feature>
<feature type="binding site" evidence="14">
    <location>
        <position position="125"/>
    </location>
    <ligand>
        <name>S-adenosyl-L-methionine</name>
        <dbReference type="ChEBI" id="CHEBI:59789"/>
    </ligand>
</feature>
<dbReference type="PIRSF" id="PIRSF028762">
    <property type="entry name" value="ABD1"/>
    <property type="match status" value="1"/>
</dbReference>
<reference evidence="17 18" key="2">
    <citation type="journal article" date="2012" name="Proc. Natl. Acad. Sci. U.S.A.">
        <title>Gain and loss of multiple functionally related, horizontally transferred genes in the reduced genomes of two microsporidian parasites.</title>
        <authorList>
            <person name="Pombert J.-F."/>
            <person name="Selman M."/>
            <person name="Burki F."/>
            <person name="Bardell F.T."/>
            <person name="Farinelli L."/>
            <person name="Solter L.F."/>
            <person name="Whitman D.W."/>
            <person name="Weiss L.M."/>
            <person name="Corradi N."/>
            <person name="Keeling P.J."/>
        </authorList>
    </citation>
    <scope>NUCLEOTIDE SEQUENCE [LARGE SCALE GENOMIC DNA]</scope>
    <source>
        <strain evidence="17 18">ATCC 50506</strain>
    </source>
</reference>
<keyword evidence="6" id="KW-0949">S-adenosyl-L-methionine</keyword>
<keyword evidence="9" id="KW-0539">Nucleus</keyword>
<evidence type="ECO:0000256" key="1">
    <source>
        <dbReference type="ARBA" id="ARBA00004123"/>
    </source>
</evidence>
<evidence type="ECO:0000256" key="14">
    <source>
        <dbReference type="PIRSR" id="PIRSR028762-1"/>
    </source>
</evidence>
<dbReference type="InterPro" id="IPR004971">
    <property type="entry name" value="mRNA_G-N7_MeTrfase_dom"/>
</dbReference>
<dbReference type="GeneID" id="9699424"/>
<feature type="site" description="mRNA cap binding" evidence="15">
    <location>
        <position position="60"/>
    </location>
</feature>
<gene>
    <name evidence="17" type="ORF">Eint_100330</name>
</gene>
<keyword evidence="3" id="KW-0489">Methyltransferase</keyword>
<keyword evidence="7" id="KW-0694">RNA-binding</keyword>
<keyword evidence="5" id="KW-0808">Transferase</keyword>
<dbReference type="GO" id="GO:0005634">
    <property type="term" value="C:nucleus"/>
    <property type="evidence" value="ECO:0007669"/>
    <property type="project" value="UniProtKB-SubCell"/>
</dbReference>
<feature type="binding site" evidence="14">
    <location>
        <position position="130"/>
    </location>
    <ligand>
        <name>S-adenosyl-L-methionine</name>
        <dbReference type="ChEBI" id="CHEBI:59789"/>
    </ligand>
</feature>
<dbReference type="Pfam" id="PF03291">
    <property type="entry name" value="mRNA_G-N7_MeTrfase"/>
    <property type="match status" value="1"/>
</dbReference>
<evidence type="ECO:0000256" key="4">
    <source>
        <dbReference type="ARBA" id="ARBA00022664"/>
    </source>
</evidence>
<evidence type="ECO:0000256" key="15">
    <source>
        <dbReference type="PIRSR" id="PIRSR028762-2"/>
    </source>
</evidence>
<evidence type="ECO:0000256" key="6">
    <source>
        <dbReference type="ARBA" id="ARBA00022691"/>
    </source>
</evidence>
<evidence type="ECO:0000256" key="3">
    <source>
        <dbReference type="ARBA" id="ARBA00022603"/>
    </source>
</evidence>
<feature type="site" description="mRNA cap binding" evidence="15">
    <location>
        <position position="66"/>
    </location>
</feature>
<evidence type="ECO:0000256" key="7">
    <source>
        <dbReference type="ARBA" id="ARBA00022884"/>
    </source>
</evidence>
<dbReference type="PROSITE" id="PS51562">
    <property type="entry name" value="RNA_CAP0_MT"/>
    <property type="match status" value="1"/>
</dbReference>
<dbReference type="InterPro" id="IPR029063">
    <property type="entry name" value="SAM-dependent_MTases_sf"/>
</dbReference>